<gene>
    <name evidence="1" type="ORF">ACFOJ9_00175</name>
    <name evidence="2" type="ORF">ACFOJ9_38570</name>
</gene>
<reference evidence="3" key="2">
    <citation type="journal article" date="2019" name="Int. J. Syst. Evol. Microbiol.">
        <title>The Global Catalogue of Microorganisms (GCM) 10K type strain sequencing project: providing services to taxonomists for standard genome sequencing and annotation.</title>
        <authorList>
            <consortium name="The Broad Institute Genomics Platform"/>
            <consortium name="The Broad Institute Genome Sequencing Center for Infectious Disease"/>
            <person name="Wu L."/>
            <person name="Ma J."/>
        </authorList>
    </citation>
    <scope>NUCLEOTIDE SEQUENCE [LARGE SCALE GENOMIC DNA]</scope>
    <source>
        <strain evidence="3">ICMP 19515</strain>
    </source>
</reference>
<comment type="caution">
    <text evidence="1">The sequence shown here is derived from an EMBL/GenBank/DDBJ whole genome shotgun (WGS) entry which is preliminary data.</text>
</comment>
<proteinExistence type="predicted"/>
<name>A0ABV7MGZ2_9HYPH</name>
<reference evidence="1" key="1">
    <citation type="journal article" date="2014" name="Int. J. Syst. Evol. Microbiol.">
        <title>Complete genome of a new Firmicutes species belonging to the dominant human colonic microbiota ('Ruminococcus bicirculans') reveals two chromosomes and a selective capacity to utilize plant glucans.</title>
        <authorList>
            <consortium name="NISC Comparative Sequencing Program"/>
            <person name="Wegmann U."/>
            <person name="Louis P."/>
            <person name="Goesmann A."/>
            <person name="Henrissat B."/>
            <person name="Duncan S.H."/>
            <person name="Flint H.J."/>
        </authorList>
    </citation>
    <scope>NUCLEOTIDE SEQUENCE</scope>
    <source>
        <strain evidence="1">ICMP 19515</strain>
    </source>
</reference>
<evidence type="ECO:0000313" key="1">
    <source>
        <dbReference type="EMBL" id="MFC3320327.1"/>
    </source>
</evidence>
<dbReference type="Proteomes" id="UP001595648">
    <property type="component" value="Unassembled WGS sequence"/>
</dbReference>
<evidence type="ECO:0000313" key="3">
    <source>
        <dbReference type="Proteomes" id="UP001595648"/>
    </source>
</evidence>
<reference evidence="1" key="3">
    <citation type="submission" date="2024-09" db="EMBL/GenBank/DDBJ databases">
        <authorList>
            <person name="Sun Q."/>
            <person name="Mori K."/>
        </authorList>
    </citation>
    <scope>NUCLEOTIDE SEQUENCE</scope>
    <source>
        <strain evidence="1">ICMP 19515</strain>
    </source>
</reference>
<sequence length="69" mass="7667">MKAKALAKVDISSLKKPPRQRFPAVIDGIPESIVVQLPSPFFFMWRLGPRKSPRALAHPCSRNINLAAT</sequence>
<dbReference type="EMBL" id="JBHRVD010000001">
    <property type="protein sequence ID" value="MFC3320327.1"/>
    <property type="molecule type" value="Genomic_DNA"/>
</dbReference>
<evidence type="ECO:0000313" key="2">
    <source>
        <dbReference type="EMBL" id="MFC3327620.1"/>
    </source>
</evidence>
<dbReference type="RefSeq" id="WP_206073676.1">
    <property type="nucleotide sequence ID" value="NZ_JBHRVD010000001.1"/>
</dbReference>
<organism evidence="1 3">
    <name type="scientific">Mesorhizobium cantuariense</name>
    <dbReference type="NCBI Taxonomy" id="1300275"/>
    <lineage>
        <taxon>Bacteria</taxon>
        <taxon>Pseudomonadati</taxon>
        <taxon>Pseudomonadota</taxon>
        <taxon>Alphaproteobacteria</taxon>
        <taxon>Hyphomicrobiales</taxon>
        <taxon>Phyllobacteriaceae</taxon>
        <taxon>Mesorhizobium</taxon>
    </lineage>
</organism>
<dbReference type="EMBL" id="JBHRVD010000001">
    <property type="protein sequence ID" value="MFC3327620.1"/>
    <property type="molecule type" value="Genomic_DNA"/>
</dbReference>
<accession>A0ABV7MGZ2</accession>
<keyword evidence="3" id="KW-1185">Reference proteome</keyword>
<protein>
    <submittedName>
        <fullName evidence="1">Uncharacterized protein</fullName>
    </submittedName>
</protein>